<dbReference type="PIRSF" id="PIRSF000362">
    <property type="entry name" value="FNR"/>
    <property type="match status" value="1"/>
</dbReference>
<evidence type="ECO:0000256" key="1">
    <source>
        <dbReference type="ARBA" id="ARBA00001974"/>
    </source>
</evidence>
<evidence type="ECO:0000313" key="11">
    <source>
        <dbReference type="Proteomes" id="UP000658127"/>
    </source>
</evidence>
<dbReference type="Pfam" id="PF07992">
    <property type="entry name" value="Pyr_redox_2"/>
    <property type="match status" value="1"/>
</dbReference>
<keyword evidence="4" id="KW-0285">Flavoprotein</keyword>
<evidence type="ECO:0000256" key="6">
    <source>
        <dbReference type="ARBA" id="ARBA00022857"/>
    </source>
</evidence>
<dbReference type="Gene3D" id="3.50.50.60">
    <property type="entry name" value="FAD/NAD(P)-binding domain"/>
    <property type="match status" value="1"/>
</dbReference>
<dbReference type="RefSeq" id="WP_189028381.1">
    <property type="nucleotide sequence ID" value="NZ_BMNE01000003.1"/>
</dbReference>
<evidence type="ECO:0000256" key="8">
    <source>
        <dbReference type="ARBA" id="ARBA00047776"/>
    </source>
</evidence>
<name>A0ABQ2KFU0_9NOCA</name>
<keyword evidence="11" id="KW-1185">Reference proteome</keyword>
<keyword evidence="7" id="KW-0560">Oxidoreductase</keyword>
<evidence type="ECO:0000256" key="5">
    <source>
        <dbReference type="ARBA" id="ARBA00022827"/>
    </source>
</evidence>
<gene>
    <name evidence="10" type="ORF">GCM10011610_30040</name>
</gene>
<accession>A0ABQ2KFU0</accession>
<reference evidence="11" key="1">
    <citation type="journal article" date="2019" name="Int. J. Syst. Evol. Microbiol.">
        <title>The Global Catalogue of Microorganisms (GCM) 10K type strain sequencing project: providing services to taxonomists for standard genome sequencing and annotation.</title>
        <authorList>
            <consortium name="The Broad Institute Genomics Platform"/>
            <consortium name="The Broad Institute Genome Sequencing Center for Infectious Disease"/>
            <person name="Wu L."/>
            <person name="Ma J."/>
        </authorList>
    </citation>
    <scope>NUCLEOTIDE SEQUENCE [LARGE SCALE GENOMIC DNA]</scope>
    <source>
        <strain evidence="11">CGMCC 4.7329</strain>
    </source>
</reference>
<dbReference type="PANTHER" id="PTHR48467">
    <property type="entry name" value="GLUTAMATE SYNTHASE 1 [NADH], CHLOROPLASTIC-LIKE"/>
    <property type="match status" value="1"/>
</dbReference>
<dbReference type="PANTHER" id="PTHR48467:SF1">
    <property type="entry name" value="GLUTAMATE SYNTHASE 1 [NADH], CHLOROPLASTIC-LIKE"/>
    <property type="match status" value="1"/>
</dbReference>
<dbReference type="EMBL" id="BMNE01000003">
    <property type="protein sequence ID" value="GGN80556.1"/>
    <property type="molecule type" value="Genomic_DNA"/>
</dbReference>
<keyword evidence="6" id="KW-0521">NADP</keyword>
<protein>
    <recommendedName>
        <fullName evidence="3">ferredoxin--NADP(+) reductase</fullName>
        <ecNumber evidence="3">1.18.1.2</ecNumber>
    </recommendedName>
</protein>
<evidence type="ECO:0000259" key="9">
    <source>
        <dbReference type="Pfam" id="PF07992"/>
    </source>
</evidence>
<dbReference type="PRINTS" id="PR00419">
    <property type="entry name" value="ADXRDTASE"/>
</dbReference>
<dbReference type="InterPro" id="IPR023753">
    <property type="entry name" value="FAD/NAD-binding_dom"/>
</dbReference>
<dbReference type="InterPro" id="IPR055275">
    <property type="entry name" value="Ferredox_Rdtase"/>
</dbReference>
<organism evidence="10 11">
    <name type="scientific">Nocardia rhizosphaerihabitans</name>
    <dbReference type="NCBI Taxonomy" id="1691570"/>
    <lineage>
        <taxon>Bacteria</taxon>
        <taxon>Bacillati</taxon>
        <taxon>Actinomycetota</taxon>
        <taxon>Actinomycetes</taxon>
        <taxon>Mycobacteriales</taxon>
        <taxon>Nocardiaceae</taxon>
        <taxon>Nocardia</taxon>
    </lineage>
</organism>
<keyword evidence="5" id="KW-0274">FAD</keyword>
<sequence length="457" mass="48600">MSPLRVAVVGAGPAGLYAAGHLLAPKEGTYLRGRLRQIVTREIEVDLYDRLPVLGGLVRYGVAPDHGEKKLVLDSLGRILDNPRFRFFGGVRVGTDVRTEELLDWYDAVIIAVGASGDSVPGIPGATLPGAFAAREFIAWYNAHPDSAELPVRLDSERVVIVGNGNVAMDVARVLSLPTDVLRATDIAGHALDALAGSKLREVRVLGRRGGADGAFNNPELEELGELPGVDVTCTGFENTGDDGQFGTDRKLATLADYAGRPSTDAERKIVLSFCASPVEILGSDRVEGVRIERNDLVKDPSTGRVEAVGSGEFEEVPAGMVIFATGYFGTPVEGLPFDESRGVIPNDEGSVVGVPGGYVTGWIKRGPRGIIGTNKKCSRDTVIRLLADADAGLLPTGGTLGADEVRARVRDRVPEVVELDAWRRIEASELERGKAAGRSRDKFARVDDMLAAGGVQ</sequence>
<dbReference type="InterPro" id="IPR021163">
    <property type="entry name" value="Ferredox_Rdtase_adrenod"/>
</dbReference>
<feature type="domain" description="FAD/NAD(P)-binding" evidence="9">
    <location>
        <begin position="5"/>
        <end position="176"/>
    </location>
</feature>
<proteinExistence type="inferred from homology"/>
<comment type="caution">
    <text evidence="10">The sequence shown here is derived from an EMBL/GenBank/DDBJ whole genome shotgun (WGS) entry which is preliminary data.</text>
</comment>
<dbReference type="EC" id="1.18.1.2" evidence="3"/>
<comment type="catalytic activity">
    <reaction evidence="8">
        <text>2 reduced [2Fe-2S]-[ferredoxin] + NADP(+) + H(+) = 2 oxidized [2Fe-2S]-[ferredoxin] + NADPH</text>
        <dbReference type="Rhea" id="RHEA:20125"/>
        <dbReference type="Rhea" id="RHEA-COMP:10000"/>
        <dbReference type="Rhea" id="RHEA-COMP:10001"/>
        <dbReference type="ChEBI" id="CHEBI:15378"/>
        <dbReference type="ChEBI" id="CHEBI:33737"/>
        <dbReference type="ChEBI" id="CHEBI:33738"/>
        <dbReference type="ChEBI" id="CHEBI:57783"/>
        <dbReference type="ChEBI" id="CHEBI:58349"/>
        <dbReference type="EC" id="1.18.1.2"/>
    </reaction>
</comment>
<comment type="similarity">
    <text evidence="2">Belongs to the ferredoxin--NADP reductase type 1 family.</text>
</comment>
<evidence type="ECO:0000313" key="10">
    <source>
        <dbReference type="EMBL" id="GGN80556.1"/>
    </source>
</evidence>
<evidence type="ECO:0000256" key="7">
    <source>
        <dbReference type="ARBA" id="ARBA00023002"/>
    </source>
</evidence>
<evidence type="ECO:0000256" key="4">
    <source>
        <dbReference type="ARBA" id="ARBA00022630"/>
    </source>
</evidence>
<dbReference type="SUPFAM" id="SSF51971">
    <property type="entry name" value="Nucleotide-binding domain"/>
    <property type="match status" value="1"/>
</dbReference>
<dbReference type="InterPro" id="IPR036188">
    <property type="entry name" value="FAD/NAD-bd_sf"/>
</dbReference>
<evidence type="ECO:0000256" key="2">
    <source>
        <dbReference type="ARBA" id="ARBA00008312"/>
    </source>
</evidence>
<comment type="cofactor">
    <cofactor evidence="1">
        <name>FAD</name>
        <dbReference type="ChEBI" id="CHEBI:57692"/>
    </cofactor>
</comment>
<dbReference type="Gene3D" id="3.40.50.720">
    <property type="entry name" value="NAD(P)-binding Rossmann-like Domain"/>
    <property type="match status" value="1"/>
</dbReference>
<dbReference type="Proteomes" id="UP000658127">
    <property type="component" value="Unassembled WGS sequence"/>
</dbReference>
<evidence type="ECO:0000256" key="3">
    <source>
        <dbReference type="ARBA" id="ARBA00013223"/>
    </source>
</evidence>